<accession>A0AA35WSX7</accession>
<reference evidence="1" key="1">
    <citation type="submission" date="2023-03" db="EMBL/GenBank/DDBJ databases">
        <authorList>
            <person name="Steffen K."/>
            <person name="Cardenas P."/>
        </authorList>
    </citation>
    <scope>NUCLEOTIDE SEQUENCE</scope>
</reference>
<dbReference type="Proteomes" id="UP001174909">
    <property type="component" value="Unassembled WGS sequence"/>
</dbReference>
<proteinExistence type="predicted"/>
<evidence type="ECO:0000313" key="1">
    <source>
        <dbReference type="EMBL" id="CAI8031629.1"/>
    </source>
</evidence>
<evidence type="ECO:0000313" key="2">
    <source>
        <dbReference type="Proteomes" id="UP001174909"/>
    </source>
</evidence>
<name>A0AA35WSX7_GEOBA</name>
<dbReference type="EMBL" id="CASHTH010002554">
    <property type="protein sequence ID" value="CAI8031629.1"/>
    <property type="molecule type" value="Genomic_DNA"/>
</dbReference>
<gene>
    <name evidence="1" type="ORF">GBAR_LOCUS17950</name>
</gene>
<sequence length="61" mass="6796">MAHREWKGSCWTLTPVVPPPPQSSSLQLRSPELSEILRRLVPGARSDCSQLELLSEDALLL</sequence>
<organism evidence="1 2">
    <name type="scientific">Geodia barretti</name>
    <name type="common">Barrett's horny sponge</name>
    <dbReference type="NCBI Taxonomy" id="519541"/>
    <lineage>
        <taxon>Eukaryota</taxon>
        <taxon>Metazoa</taxon>
        <taxon>Porifera</taxon>
        <taxon>Demospongiae</taxon>
        <taxon>Heteroscleromorpha</taxon>
        <taxon>Tetractinellida</taxon>
        <taxon>Astrophorina</taxon>
        <taxon>Geodiidae</taxon>
        <taxon>Geodia</taxon>
    </lineage>
</organism>
<protein>
    <submittedName>
        <fullName evidence="1">Uncharacterized protein</fullName>
    </submittedName>
</protein>
<comment type="caution">
    <text evidence="1">The sequence shown here is derived from an EMBL/GenBank/DDBJ whole genome shotgun (WGS) entry which is preliminary data.</text>
</comment>
<dbReference type="AlphaFoldDB" id="A0AA35WSX7"/>
<keyword evidence="2" id="KW-1185">Reference proteome</keyword>